<gene>
    <name evidence="2" type="ORF">AAFF_G00349130</name>
</gene>
<proteinExistence type="predicted"/>
<feature type="region of interest" description="Disordered" evidence="1">
    <location>
        <begin position="141"/>
        <end position="177"/>
    </location>
</feature>
<evidence type="ECO:0000256" key="1">
    <source>
        <dbReference type="SAM" id="MobiDB-lite"/>
    </source>
</evidence>
<accession>A0AAD7WNM6</accession>
<dbReference type="AlphaFoldDB" id="A0AAD7WNM6"/>
<dbReference type="EMBL" id="JAINUG010000057">
    <property type="protein sequence ID" value="KAJ8403587.1"/>
    <property type="molecule type" value="Genomic_DNA"/>
</dbReference>
<evidence type="ECO:0000313" key="3">
    <source>
        <dbReference type="Proteomes" id="UP001221898"/>
    </source>
</evidence>
<evidence type="ECO:0000313" key="2">
    <source>
        <dbReference type="EMBL" id="KAJ8403587.1"/>
    </source>
</evidence>
<protein>
    <submittedName>
        <fullName evidence="2">Uncharacterized protein</fullName>
    </submittedName>
</protein>
<name>A0AAD7WNM6_9TELE</name>
<comment type="caution">
    <text evidence="2">The sequence shown here is derived from an EMBL/GenBank/DDBJ whole genome shotgun (WGS) entry which is preliminary data.</text>
</comment>
<feature type="region of interest" description="Disordered" evidence="1">
    <location>
        <begin position="17"/>
        <end position="66"/>
    </location>
</feature>
<reference evidence="2" key="1">
    <citation type="journal article" date="2023" name="Science">
        <title>Genome structures resolve the early diversification of teleost fishes.</title>
        <authorList>
            <person name="Parey E."/>
            <person name="Louis A."/>
            <person name="Montfort J."/>
            <person name="Bouchez O."/>
            <person name="Roques C."/>
            <person name="Iampietro C."/>
            <person name="Lluch J."/>
            <person name="Castinel A."/>
            <person name="Donnadieu C."/>
            <person name="Desvignes T."/>
            <person name="Floi Bucao C."/>
            <person name="Jouanno E."/>
            <person name="Wen M."/>
            <person name="Mejri S."/>
            <person name="Dirks R."/>
            <person name="Jansen H."/>
            <person name="Henkel C."/>
            <person name="Chen W.J."/>
            <person name="Zahm M."/>
            <person name="Cabau C."/>
            <person name="Klopp C."/>
            <person name="Thompson A.W."/>
            <person name="Robinson-Rechavi M."/>
            <person name="Braasch I."/>
            <person name="Lecointre G."/>
            <person name="Bobe J."/>
            <person name="Postlethwait J.H."/>
            <person name="Berthelot C."/>
            <person name="Roest Crollius H."/>
            <person name="Guiguen Y."/>
        </authorList>
    </citation>
    <scope>NUCLEOTIDE SEQUENCE</scope>
    <source>
        <strain evidence="2">NC1722</strain>
    </source>
</reference>
<keyword evidence="3" id="KW-1185">Reference proteome</keyword>
<sequence>MSFLVYSSFGQAGVRCPAAASRGRQRHGGTQSGNTHSSRIQRSYLRHHSRGTQLAKLPRSGRLPCPNGSPARIQAKLKSAYGGGLAGGEGGAGCVTLVGGGQRVASRCRCSEVWLQDRRSEQQVERPSLFIRVEMMLQPQPHIGSLMGGRALPEEIEEEEEEGGRPPQHEKGQKCGS</sequence>
<feature type="compositionally biased region" description="Basic and acidic residues" evidence="1">
    <location>
        <begin position="163"/>
        <end position="177"/>
    </location>
</feature>
<dbReference type="Proteomes" id="UP001221898">
    <property type="component" value="Unassembled WGS sequence"/>
</dbReference>
<organism evidence="2 3">
    <name type="scientific">Aldrovandia affinis</name>
    <dbReference type="NCBI Taxonomy" id="143900"/>
    <lineage>
        <taxon>Eukaryota</taxon>
        <taxon>Metazoa</taxon>
        <taxon>Chordata</taxon>
        <taxon>Craniata</taxon>
        <taxon>Vertebrata</taxon>
        <taxon>Euteleostomi</taxon>
        <taxon>Actinopterygii</taxon>
        <taxon>Neopterygii</taxon>
        <taxon>Teleostei</taxon>
        <taxon>Notacanthiformes</taxon>
        <taxon>Halosauridae</taxon>
        <taxon>Aldrovandia</taxon>
    </lineage>
</organism>
<feature type="compositionally biased region" description="Polar residues" evidence="1">
    <location>
        <begin position="28"/>
        <end position="41"/>
    </location>
</feature>